<keyword evidence="2" id="KW-1185">Reference proteome</keyword>
<reference evidence="1" key="1">
    <citation type="journal article" date="2022" name="Int. J. Mol. Sci.">
        <title>Draft Genome of Tanacetum Coccineum: Genomic Comparison of Closely Related Tanacetum-Family Plants.</title>
        <authorList>
            <person name="Yamashiro T."/>
            <person name="Shiraishi A."/>
            <person name="Nakayama K."/>
            <person name="Satake H."/>
        </authorList>
    </citation>
    <scope>NUCLEOTIDE SEQUENCE</scope>
</reference>
<reference evidence="1" key="2">
    <citation type="submission" date="2022-01" db="EMBL/GenBank/DDBJ databases">
        <authorList>
            <person name="Yamashiro T."/>
            <person name="Shiraishi A."/>
            <person name="Satake H."/>
            <person name="Nakayama K."/>
        </authorList>
    </citation>
    <scope>NUCLEOTIDE SEQUENCE</scope>
</reference>
<comment type="caution">
    <text evidence="1">The sequence shown here is derived from an EMBL/GenBank/DDBJ whole genome shotgun (WGS) entry which is preliminary data.</text>
</comment>
<proteinExistence type="predicted"/>
<name>A0ABQ5IB01_9ASTR</name>
<dbReference type="Proteomes" id="UP001151760">
    <property type="component" value="Unassembled WGS sequence"/>
</dbReference>
<evidence type="ECO:0000313" key="2">
    <source>
        <dbReference type="Proteomes" id="UP001151760"/>
    </source>
</evidence>
<sequence>MIPLLMILRAARQTCLSAEVKLRSEHNLRERKKFERKCARQTDLLKDKVIEIASLKAQLSLKEGEAAEAIRLREKSTLKGQVATLESTATSKDIELVSKDSMTDQDLEGDKVLHLALEERGNVSRLDPHLNQD</sequence>
<evidence type="ECO:0000313" key="1">
    <source>
        <dbReference type="EMBL" id="GJT96840.1"/>
    </source>
</evidence>
<dbReference type="EMBL" id="BQNB010020517">
    <property type="protein sequence ID" value="GJT96840.1"/>
    <property type="molecule type" value="Genomic_DNA"/>
</dbReference>
<protein>
    <submittedName>
        <fullName evidence="1">Uncharacterized protein</fullName>
    </submittedName>
</protein>
<organism evidence="1 2">
    <name type="scientific">Tanacetum coccineum</name>
    <dbReference type="NCBI Taxonomy" id="301880"/>
    <lineage>
        <taxon>Eukaryota</taxon>
        <taxon>Viridiplantae</taxon>
        <taxon>Streptophyta</taxon>
        <taxon>Embryophyta</taxon>
        <taxon>Tracheophyta</taxon>
        <taxon>Spermatophyta</taxon>
        <taxon>Magnoliopsida</taxon>
        <taxon>eudicotyledons</taxon>
        <taxon>Gunneridae</taxon>
        <taxon>Pentapetalae</taxon>
        <taxon>asterids</taxon>
        <taxon>campanulids</taxon>
        <taxon>Asterales</taxon>
        <taxon>Asteraceae</taxon>
        <taxon>Asteroideae</taxon>
        <taxon>Anthemideae</taxon>
        <taxon>Anthemidinae</taxon>
        <taxon>Tanacetum</taxon>
    </lineage>
</organism>
<gene>
    <name evidence="1" type="ORF">Tco_1092358</name>
</gene>
<accession>A0ABQ5IB01</accession>